<evidence type="ECO:0000256" key="22">
    <source>
        <dbReference type="ARBA" id="ARBA00041997"/>
    </source>
</evidence>
<dbReference type="GO" id="GO:0047288">
    <property type="term" value="F:beta-D-galactosyl-(1-&gt;3)-N-acetyl-beta-D-galactosaminide alpha-2,3- sialyltransferase"/>
    <property type="evidence" value="ECO:0007669"/>
    <property type="project" value="UniProtKB-EC"/>
</dbReference>
<evidence type="ECO:0000256" key="11">
    <source>
        <dbReference type="ARBA" id="ARBA00022989"/>
    </source>
</evidence>
<feature type="binding site" evidence="38">
    <location>
        <position position="162"/>
    </location>
    <ligand>
        <name>substrate</name>
    </ligand>
</feature>
<evidence type="ECO:0000256" key="12">
    <source>
        <dbReference type="ARBA" id="ARBA00023034"/>
    </source>
</evidence>
<dbReference type="EC" id="2.4.3.4" evidence="19"/>
<feature type="binding site" evidence="38">
    <location>
        <position position="262"/>
    </location>
    <ligand>
        <name>substrate</name>
    </ligand>
</feature>
<dbReference type="GO" id="GO:0005576">
    <property type="term" value="C:extracellular region"/>
    <property type="evidence" value="ECO:0007669"/>
    <property type="project" value="UniProtKB-SubCell"/>
</dbReference>
<protein>
    <recommendedName>
        <fullName evidence="20">CMP-N-acetylneuraminate-beta-galactosamide-alpha-2,3-sialyltransferase 1</fullName>
        <ecNumber evidence="18">2.4.3.2</ecNumber>
        <ecNumber evidence="19">2.4.3.4</ecNumber>
    </recommendedName>
    <alternativeName>
        <fullName evidence="34">CMP-N-acetylneuraminate-beta-galactosamide-alpha-2,3-sialyltransferase 2</fullName>
    </alternativeName>
    <alternativeName>
        <fullName evidence="27">Gal-NAc6S</fullName>
    </alternativeName>
    <alternativeName>
        <fullName evidence="24">Gal-beta-1,3-GalNAc-alpha-2,3-sialyltransferase</fullName>
    </alternativeName>
    <alternativeName>
        <fullName evidence="26">Monosialoganglioside sialyltransferase</fullName>
    </alternativeName>
    <alternativeName>
        <fullName evidence="22">ST3Gal I</fullName>
    </alternativeName>
    <alternativeName>
        <fullName evidence="35">ST3Gal II</fullName>
    </alternativeName>
    <alternativeName>
        <fullName evidence="23">ST3GalA.1</fullName>
    </alternativeName>
    <alternativeName>
        <fullName evidence="36">ST3GalA.2</fullName>
    </alternativeName>
    <alternativeName>
        <fullName evidence="21">ST3O</fullName>
    </alternativeName>
    <alternativeName>
        <fullName evidence="25">Sialyltransferase 4A</fullName>
    </alternativeName>
    <alternativeName>
        <fullName evidence="37">Sialyltransferase 4B</fullName>
    </alternativeName>
</protein>
<keyword evidence="15" id="KW-1015">Disulfide bond</keyword>
<dbReference type="GO" id="GO:0032580">
    <property type="term" value="C:Golgi cisterna membrane"/>
    <property type="evidence" value="ECO:0007669"/>
    <property type="project" value="UniProtKB-SubCell"/>
</dbReference>
<comment type="catalytic activity">
    <reaction evidence="17">
        <text>a beta-D-galactosyl-(1-&gt;3)-N-acetyl-alpha-D-galactosaminyl derivative + CMP-N-acetyl-beta-neuraminate = an N-acetyl-alpha-neuraminyl-(2-&gt;3)-beta-D-galactosyl-(1-&gt;3)-N-acetyl-alpha-D-galactosaminyl derivative + CMP + H(+)</text>
        <dbReference type="Rhea" id="RHEA:21616"/>
        <dbReference type="ChEBI" id="CHEBI:15378"/>
        <dbReference type="ChEBI" id="CHEBI:57812"/>
        <dbReference type="ChEBI" id="CHEBI:60377"/>
        <dbReference type="ChEBI" id="CHEBI:133470"/>
        <dbReference type="ChEBI" id="CHEBI:139596"/>
        <dbReference type="EC" id="2.4.3.4"/>
    </reaction>
    <physiologicalReaction direction="left-to-right" evidence="17">
        <dbReference type="Rhea" id="RHEA:21617"/>
    </physiologicalReaction>
</comment>
<evidence type="ECO:0000256" key="1">
    <source>
        <dbReference type="ARBA" id="ARBA00004447"/>
    </source>
</evidence>
<dbReference type="PANTHER" id="PTHR46032">
    <property type="entry name" value="ALPHA-2,3-SIALYLTRANSFERASE ST3GAL I ISOFORM X1"/>
    <property type="match status" value="1"/>
</dbReference>
<dbReference type="GO" id="GO:0003836">
    <property type="term" value="F:beta-galactoside (CMP) alpha-2,3-sialyltransferase activity"/>
    <property type="evidence" value="ECO:0007669"/>
    <property type="project" value="UniProtKB-EC"/>
</dbReference>
<evidence type="ECO:0000256" key="27">
    <source>
        <dbReference type="ARBA" id="ARBA00042991"/>
    </source>
</evidence>
<keyword evidence="6" id="KW-0964">Secreted</keyword>
<feature type="binding site" evidence="38">
    <location>
        <position position="308"/>
    </location>
    <ligand>
        <name>substrate</name>
    </ligand>
</feature>
<dbReference type="Ensembl" id="ENSPKIT00000040435.1">
    <property type="protein sequence ID" value="ENSPKIP00000015955.1"/>
    <property type="gene ID" value="ENSPKIG00000002472.1"/>
</dbReference>
<evidence type="ECO:0000256" key="37">
    <source>
        <dbReference type="ARBA" id="ARBA00082805"/>
    </source>
</evidence>
<evidence type="ECO:0000256" key="17">
    <source>
        <dbReference type="ARBA" id="ARBA00036292"/>
    </source>
</evidence>
<keyword evidence="12" id="KW-0333">Golgi apparatus</keyword>
<evidence type="ECO:0000256" key="10">
    <source>
        <dbReference type="ARBA" id="ARBA00022968"/>
    </source>
</evidence>
<evidence type="ECO:0000256" key="23">
    <source>
        <dbReference type="ARBA" id="ARBA00042022"/>
    </source>
</evidence>
<comment type="pathway">
    <text evidence="3">Protein modification; protein glycosylation.</text>
</comment>
<keyword evidence="42" id="KW-1185">Reference proteome</keyword>
<evidence type="ECO:0000256" key="35">
    <source>
        <dbReference type="ARBA" id="ARBA00081228"/>
    </source>
</evidence>
<evidence type="ECO:0000256" key="32">
    <source>
        <dbReference type="ARBA" id="ARBA00052027"/>
    </source>
</evidence>
<dbReference type="AlphaFoldDB" id="A0A3B3RDF0"/>
<evidence type="ECO:0000256" key="20">
    <source>
        <dbReference type="ARBA" id="ARBA00040101"/>
    </source>
</evidence>
<proteinExistence type="inferred from homology"/>
<feature type="transmembrane region" description="Helical" evidence="40">
    <location>
        <begin position="12"/>
        <end position="29"/>
    </location>
</feature>
<evidence type="ECO:0000256" key="5">
    <source>
        <dbReference type="ARBA" id="ARBA00006003"/>
    </source>
</evidence>
<dbReference type="GeneTree" id="ENSGT00940000154725"/>
<feature type="binding site" evidence="38">
    <location>
        <position position="139"/>
    </location>
    <ligand>
        <name>substrate</name>
    </ligand>
</feature>
<keyword evidence="8" id="KW-0808">Transferase</keyword>
<feature type="binding site" evidence="38">
    <location>
        <position position="282"/>
    </location>
    <ligand>
        <name>substrate</name>
    </ligand>
</feature>
<feature type="binding site" evidence="38">
    <location>
        <position position="98"/>
    </location>
    <ligand>
        <name>substrate</name>
    </ligand>
</feature>
<dbReference type="CDD" id="cd23966">
    <property type="entry name" value="GT29_ST3GAL1_2"/>
    <property type="match status" value="1"/>
</dbReference>
<comment type="catalytic activity">
    <reaction evidence="28">
        <text>a ganglioside GA1 (d18:1(4E)) + CMP-N-acetyl-beta-neuraminate = a ganglioside GM1b (d18:1(4E)) + CMP + H(+)</text>
        <dbReference type="Rhea" id="RHEA:47560"/>
        <dbReference type="ChEBI" id="CHEBI:15378"/>
        <dbReference type="ChEBI" id="CHEBI:27938"/>
        <dbReference type="ChEBI" id="CHEBI:57812"/>
        <dbReference type="ChEBI" id="CHEBI:60377"/>
        <dbReference type="ChEBI" id="CHEBI:78568"/>
    </reaction>
    <physiologicalReaction direction="left-to-right" evidence="28">
        <dbReference type="Rhea" id="RHEA:47561"/>
    </physiologicalReaction>
</comment>
<evidence type="ECO:0000256" key="3">
    <source>
        <dbReference type="ARBA" id="ARBA00004922"/>
    </source>
</evidence>
<keyword evidence="11 40" id="KW-1133">Transmembrane helix</keyword>
<dbReference type="OrthoDB" id="10264956at2759"/>
<feature type="binding site" evidence="38">
    <location>
        <position position="291"/>
    </location>
    <ligand>
        <name>substrate</name>
    </ligand>
</feature>
<evidence type="ECO:0000313" key="41">
    <source>
        <dbReference type="Ensembl" id="ENSPKIP00000015955.1"/>
    </source>
</evidence>
<name>A0A3B3RDF0_9TELE</name>
<evidence type="ECO:0000256" key="40">
    <source>
        <dbReference type="SAM" id="Phobius"/>
    </source>
</evidence>
<organism evidence="41 42">
    <name type="scientific">Paramormyrops kingsleyae</name>
    <dbReference type="NCBI Taxonomy" id="1676925"/>
    <lineage>
        <taxon>Eukaryota</taxon>
        <taxon>Metazoa</taxon>
        <taxon>Chordata</taxon>
        <taxon>Craniata</taxon>
        <taxon>Vertebrata</taxon>
        <taxon>Euteleostomi</taxon>
        <taxon>Actinopterygii</taxon>
        <taxon>Neopterygii</taxon>
        <taxon>Teleostei</taxon>
        <taxon>Osteoglossocephala</taxon>
        <taxon>Osteoglossomorpha</taxon>
        <taxon>Osteoglossiformes</taxon>
        <taxon>Mormyridae</taxon>
        <taxon>Paramormyrops</taxon>
    </lineage>
</organism>
<evidence type="ECO:0000256" key="13">
    <source>
        <dbReference type="ARBA" id="ARBA00023098"/>
    </source>
</evidence>
<keyword evidence="9 40" id="KW-0812">Transmembrane</keyword>
<keyword evidence="7" id="KW-0328">Glycosyltransferase</keyword>
<accession>A0A3B3RDF0</accession>
<keyword evidence="14 40" id="KW-0472">Membrane</keyword>
<evidence type="ECO:0000256" key="9">
    <source>
        <dbReference type="ARBA" id="ARBA00022692"/>
    </source>
</evidence>
<feature type="binding site" evidence="38">
    <location>
        <position position="258"/>
    </location>
    <ligand>
        <name>substrate</name>
    </ligand>
</feature>
<evidence type="ECO:0000256" key="38">
    <source>
        <dbReference type="PIRSR" id="PIRSR005557-1"/>
    </source>
</evidence>
<evidence type="ECO:0000256" key="18">
    <source>
        <dbReference type="ARBA" id="ARBA00039106"/>
    </source>
</evidence>
<keyword evidence="13" id="KW-0443">Lipid metabolism</keyword>
<dbReference type="Pfam" id="PF00777">
    <property type="entry name" value="Glyco_transf_29"/>
    <property type="match status" value="1"/>
</dbReference>
<reference evidence="41" key="1">
    <citation type="submission" date="2025-05" db="UniProtKB">
        <authorList>
            <consortium name="Ensembl"/>
        </authorList>
    </citation>
    <scope>IDENTIFICATION</scope>
</reference>
<evidence type="ECO:0000256" key="24">
    <source>
        <dbReference type="ARBA" id="ARBA00042448"/>
    </source>
</evidence>
<evidence type="ECO:0000256" key="6">
    <source>
        <dbReference type="ARBA" id="ARBA00022525"/>
    </source>
</evidence>
<evidence type="ECO:0000256" key="8">
    <source>
        <dbReference type="ARBA" id="ARBA00022679"/>
    </source>
</evidence>
<dbReference type="EC" id="2.4.3.2" evidence="18"/>
<sequence length="332" mass="38336">MFVIKHRNRRKFAFFCIISLTTLFLSYTYHDPSLYLLKLAFRQPSGDFPKGPCACTTCITQMDDDWFSEHFNQSIPPLLSKKNSLLTEDTYNWWQWLQREKDPANYSDVVQRLFELIPDEEWYIDSEPGRCRTCAVVGNSGNLKGSSYGARIDSHDFVIRMNHAPTLGYEDDVGSKTTHHLMYPESAKHLRNSTSLVLVPFKTLDLEWIISALTTGTITQTYVPVKSRIKANKDKVLVYNPTFFKYVYDTWLENHGRYPSTGFLALMFAIHICDEVSAYGFGADMKGNWHHYWENNPGAGAFRHTGVHDGDYEYNITMLLADKDKIKVFKGR</sequence>
<dbReference type="InterPro" id="IPR038578">
    <property type="entry name" value="GT29-like_sf"/>
</dbReference>
<dbReference type="FunFam" id="3.90.1480.20:FF:000002">
    <property type="entry name" value="CMP-N-acetylneuraminate-beta-galactosamide- alpha-2,3-sialyltransferase 2"/>
    <property type="match status" value="1"/>
</dbReference>
<evidence type="ECO:0000256" key="36">
    <source>
        <dbReference type="ARBA" id="ARBA00081332"/>
    </source>
</evidence>
<keyword evidence="16" id="KW-0325">Glycoprotein</keyword>
<comment type="subunit">
    <text evidence="33">Homodimer; disulfide-linked. Homodimer formation occurs in the endoplasmic reticulum.</text>
</comment>
<dbReference type="GO" id="GO:0006629">
    <property type="term" value="P:lipid metabolic process"/>
    <property type="evidence" value="ECO:0007669"/>
    <property type="project" value="UniProtKB-KW"/>
</dbReference>
<dbReference type="InterPro" id="IPR001675">
    <property type="entry name" value="Glyco_trans_29"/>
</dbReference>
<comment type="catalytic activity">
    <reaction evidence="30">
        <text>a ganglioside GA1 + CMP-N-acetyl-beta-neuraminate = a ganglioside GM1b + CMP + H(+)</text>
        <dbReference type="Rhea" id="RHEA:48244"/>
        <dbReference type="ChEBI" id="CHEBI:15378"/>
        <dbReference type="ChEBI" id="CHEBI:57812"/>
        <dbReference type="ChEBI" id="CHEBI:60377"/>
        <dbReference type="ChEBI" id="CHEBI:88069"/>
        <dbReference type="ChEBI" id="CHEBI:90151"/>
    </reaction>
    <physiologicalReaction direction="left-to-right" evidence="30">
        <dbReference type="Rhea" id="RHEA:48245"/>
    </physiologicalReaction>
</comment>
<evidence type="ECO:0000256" key="25">
    <source>
        <dbReference type="ARBA" id="ARBA00042682"/>
    </source>
</evidence>
<evidence type="ECO:0000256" key="33">
    <source>
        <dbReference type="ARBA" id="ARBA00062545"/>
    </source>
</evidence>
<evidence type="ECO:0000256" key="4">
    <source>
        <dbReference type="ARBA" id="ARBA00004934"/>
    </source>
</evidence>
<evidence type="ECO:0000256" key="7">
    <source>
        <dbReference type="ARBA" id="ARBA00022676"/>
    </source>
</evidence>
<evidence type="ECO:0000256" key="31">
    <source>
        <dbReference type="ARBA" id="ARBA00047509"/>
    </source>
</evidence>
<dbReference type="STRING" id="1676925.ENSPKIP00000015943"/>
<evidence type="ECO:0000256" key="34">
    <source>
        <dbReference type="ARBA" id="ARBA00072809"/>
    </source>
</evidence>
<dbReference type="Gene3D" id="3.90.1480.20">
    <property type="entry name" value="Glycosyl transferase family 29"/>
    <property type="match status" value="1"/>
</dbReference>
<evidence type="ECO:0000256" key="29">
    <source>
        <dbReference type="ARBA" id="ARBA00043773"/>
    </source>
</evidence>
<evidence type="ECO:0000256" key="2">
    <source>
        <dbReference type="ARBA" id="ARBA00004613"/>
    </source>
</evidence>
<evidence type="ECO:0000256" key="15">
    <source>
        <dbReference type="ARBA" id="ARBA00023157"/>
    </source>
</evidence>
<evidence type="ECO:0000256" key="19">
    <source>
        <dbReference type="ARBA" id="ARBA00039107"/>
    </source>
</evidence>
<evidence type="ECO:0000256" key="39">
    <source>
        <dbReference type="PIRSR" id="PIRSR005557-2"/>
    </source>
</evidence>
<dbReference type="PIRSF" id="PIRSF005557">
    <property type="entry name" value="Sialyl_trans"/>
    <property type="match status" value="1"/>
</dbReference>
<comment type="catalytic activity">
    <reaction evidence="29">
        <text>a ganglioside GM1 (d18:1(4E)) + CMP-N-acetyl-beta-neuraminate = a ganglioside GD1a (d18:1(4E)) + CMP + H(+)</text>
        <dbReference type="Rhea" id="RHEA:18021"/>
        <dbReference type="ChEBI" id="CHEBI:15378"/>
        <dbReference type="ChEBI" id="CHEBI:57812"/>
        <dbReference type="ChEBI" id="CHEBI:60377"/>
        <dbReference type="ChEBI" id="CHEBI:77709"/>
        <dbReference type="ChEBI" id="CHEBI:78445"/>
        <dbReference type="EC" id="2.4.3.2"/>
    </reaction>
    <physiologicalReaction direction="left-to-right" evidence="29">
        <dbReference type="Rhea" id="RHEA:18022"/>
    </physiologicalReaction>
</comment>
<feature type="disulfide bond" evidence="39">
    <location>
        <begin position="134"/>
        <end position="273"/>
    </location>
</feature>
<comment type="pathway">
    <text evidence="4">Glycolipid biosynthesis.</text>
</comment>
<evidence type="ECO:0000313" key="42">
    <source>
        <dbReference type="Proteomes" id="UP000261540"/>
    </source>
</evidence>
<evidence type="ECO:0000256" key="16">
    <source>
        <dbReference type="ARBA" id="ARBA00023180"/>
    </source>
</evidence>
<evidence type="ECO:0000256" key="14">
    <source>
        <dbReference type="ARBA" id="ARBA00023136"/>
    </source>
</evidence>
<dbReference type="Proteomes" id="UP000261540">
    <property type="component" value="Unplaced"/>
</dbReference>
<dbReference type="PANTHER" id="PTHR46032:SF6">
    <property type="entry name" value="CMP-N-ACETYLNEURAMINATE-BETA-GALACTOSAMIDE-ALPHA-2,3-SIALYLTRANSFERASE 1"/>
    <property type="match status" value="1"/>
</dbReference>
<evidence type="ECO:0000256" key="30">
    <source>
        <dbReference type="ARBA" id="ARBA00043816"/>
    </source>
</evidence>
<dbReference type="InterPro" id="IPR012163">
    <property type="entry name" value="Sialyl_trans"/>
</dbReference>
<dbReference type="GO" id="GO:0097503">
    <property type="term" value="P:sialylation"/>
    <property type="evidence" value="ECO:0007669"/>
    <property type="project" value="TreeGrafter"/>
</dbReference>
<dbReference type="InterPro" id="IPR051757">
    <property type="entry name" value="Beta-gal_alpha2-3_sialyltrans"/>
</dbReference>
<dbReference type="Ensembl" id="ENSPKIT00000040422.1">
    <property type="protein sequence ID" value="ENSPKIP00000015943.1"/>
    <property type="gene ID" value="ENSPKIG00000002472.1"/>
</dbReference>
<comment type="catalytic activity">
    <reaction evidence="31">
        <text>ganglioside GM1 (d18:1(4E)/18:0) + CMP-N-acetyl-beta-neuraminate = ganglioside GD1a (18:1(4E)/18:0) + CMP + H(+)</text>
        <dbReference type="Rhea" id="RHEA:48248"/>
        <dbReference type="ChEBI" id="CHEBI:15378"/>
        <dbReference type="ChEBI" id="CHEBI:57812"/>
        <dbReference type="ChEBI" id="CHEBI:60377"/>
        <dbReference type="ChEBI" id="CHEBI:73110"/>
        <dbReference type="ChEBI" id="CHEBI:90153"/>
    </reaction>
    <physiologicalReaction direction="left-to-right" evidence="31">
        <dbReference type="Rhea" id="RHEA:48249"/>
    </physiologicalReaction>
</comment>
<evidence type="ECO:0000256" key="21">
    <source>
        <dbReference type="ARBA" id="ARBA00041507"/>
    </source>
</evidence>
<evidence type="ECO:0000256" key="26">
    <source>
        <dbReference type="ARBA" id="ARBA00042990"/>
    </source>
</evidence>
<keyword evidence="10" id="KW-0735">Signal-anchor</keyword>
<feature type="binding site" evidence="38">
    <location>
        <position position="222"/>
    </location>
    <ligand>
        <name>substrate</name>
    </ligand>
</feature>
<evidence type="ECO:0000256" key="28">
    <source>
        <dbReference type="ARBA" id="ARBA00043673"/>
    </source>
</evidence>
<comment type="subcellular location">
    <subcellularLocation>
        <location evidence="1">Golgi apparatus</location>
        <location evidence="1">Golgi stack membrane</location>
        <topology evidence="1">Single-pass type II membrane protein</topology>
    </subcellularLocation>
    <subcellularLocation>
        <location evidence="2">Secreted</location>
    </subcellularLocation>
</comment>
<comment type="similarity">
    <text evidence="5">Belongs to the glycosyltransferase 29 family.</text>
</comment>
<comment type="catalytic activity">
    <reaction evidence="32">
        <text>a globoside GalGb4Cer + CMP-N-acetyl-beta-neuraminate = a globoside MSGG + CMP + H(+)</text>
        <dbReference type="Rhea" id="RHEA:65372"/>
        <dbReference type="ChEBI" id="CHEBI:15378"/>
        <dbReference type="ChEBI" id="CHEBI:57812"/>
        <dbReference type="ChEBI" id="CHEBI:60377"/>
        <dbReference type="ChEBI" id="CHEBI:140623"/>
        <dbReference type="ChEBI" id="CHEBI:140691"/>
    </reaction>
    <physiologicalReaction direction="left-to-right" evidence="32">
        <dbReference type="Rhea" id="RHEA:65373"/>
    </physiologicalReaction>
</comment>